<feature type="region of interest" description="Disordered" evidence="1">
    <location>
        <begin position="397"/>
        <end position="432"/>
    </location>
</feature>
<evidence type="ECO:0000313" key="4">
    <source>
        <dbReference type="Proteomes" id="UP001341840"/>
    </source>
</evidence>
<proteinExistence type="predicted"/>
<dbReference type="InterPro" id="IPR046796">
    <property type="entry name" value="Transposase_32_dom"/>
</dbReference>
<evidence type="ECO:0000256" key="1">
    <source>
        <dbReference type="SAM" id="MobiDB-lite"/>
    </source>
</evidence>
<keyword evidence="4" id="KW-1185">Reference proteome</keyword>
<evidence type="ECO:0000259" key="2">
    <source>
        <dbReference type="Pfam" id="PF20167"/>
    </source>
</evidence>
<dbReference type="Proteomes" id="UP001341840">
    <property type="component" value="Unassembled WGS sequence"/>
</dbReference>
<accession>A0ABU6RTN0</accession>
<dbReference type="Pfam" id="PF20167">
    <property type="entry name" value="Transposase_32"/>
    <property type="match status" value="1"/>
</dbReference>
<dbReference type="EMBL" id="JASCZI010031688">
    <property type="protein sequence ID" value="MED6127259.1"/>
    <property type="molecule type" value="Genomic_DNA"/>
</dbReference>
<reference evidence="3 4" key="1">
    <citation type="journal article" date="2023" name="Plants (Basel)">
        <title>Bridging the Gap: Combining Genomics and Transcriptomics Approaches to Understand Stylosanthes scabra, an Orphan Legume from the Brazilian Caatinga.</title>
        <authorList>
            <person name="Ferreira-Neto J.R.C."/>
            <person name="da Silva M.D."/>
            <person name="Binneck E."/>
            <person name="de Melo N.F."/>
            <person name="da Silva R.H."/>
            <person name="de Melo A.L.T.M."/>
            <person name="Pandolfi V."/>
            <person name="Bustamante F.O."/>
            <person name="Brasileiro-Vidal A.C."/>
            <person name="Benko-Iseppon A.M."/>
        </authorList>
    </citation>
    <scope>NUCLEOTIDE SEQUENCE [LARGE SCALE GENOMIC DNA]</scope>
    <source>
        <tissue evidence="3">Leaves</tissue>
    </source>
</reference>
<feature type="compositionally biased region" description="Pro residues" evidence="1">
    <location>
        <begin position="417"/>
        <end position="432"/>
    </location>
</feature>
<protein>
    <recommendedName>
        <fullName evidence="2">Putative plant transposon protein domain-containing protein</fullName>
    </recommendedName>
</protein>
<feature type="domain" description="Putative plant transposon protein" evidence="2">
    <location>
        <begin position="72"/>
        <end position="216"/>
    </location>
</feature>
<comment type="caution">
    <text evidence="3">The sequence shown here is derived from an EMBL/GenBank/DDBJ whole genome shotgun (WGS) entry which is preliminary data.</text>
</comment>
<organism evidence="3 4">
    <name type="scientific">Stylosanthes scabra</name>
    <dbReference type="NCBI Taxonomy" id="79078"/>
    <lineage>
        <taxon>Eukaryota</taxon>
        <taxon>Viridiplantae</taxon>
        <taxon>Streptophyta</taxon>
        <taxon>Embryophyta</taxon>
        <taxon>Tracheophyta</taxon>
        <taxon>Spermatophyta</taxon>
        <taxon>Magnoliopsida</taxon>
        <taxon>eudicotyledons</taxon>
        <taxon>Gunneridae</taxon>
        <taxon>Pentapetalae</taxon>
        <taxon>rosids</taxon>
        <taxon>fabids</taxon>
        <taxon>Fabales</taxon>
        <taxon>Fabaceae</taxon>
        <taxon>Papilionoideae</taxon>
        <taxon>50 kb inversion clade</taxon>
        <taxon>dalbergioids sensu lato</taxon>
        <taxon>Dalbergieae</taxon>
        <taxon>Pterocarpus clade</taxon>
        <taxon>Stylosanthes</taxon>
    </lineage>
</organism>
<sequence length="432" mass="49398">MASSSSTVSVFDAHRFHMAHNEQLFYSYARRRKVIWEVGFNLEDDEYPEIMEQIALRGWRRLAAPQAAAQEELPYKSFVRGKEIDFSPNNIRRVMRFKRETAGALTDFKTHQALNQRLDEVLADLCIPGASGKLSSSQPPVPIQLRRTELQPLARGWQEFITSRAILIHTIMQGEDVRVEEIIAENMVTIAQGLGNKGNLAHPSTIYKLCKDAGIPLREFARTPRIPSLSYITAKRMETIRGLATTTTKPATTTRSSATTTCFPDFQPHYESQYHETLQGIESHLSSMQFFQQTFYENMQKSQADYVEEVKQIKEKQEQIYQHNQRFHAQRQGRDIAEIRRQVNLWNNNISSKEAYACWAQQQANPNLSEVPITQIPDIMRTNVEKGRPLFHGFLKSDYGASSSSQVDPEEPVPLRTAPPSPNFRPPYPPSN</sequence>
<name>A0ABU6RTN0_9FABA</name>
<gene>
    <name evidence="3" type="ORF">PIB30_086422</name>
</gene>
<evidence type="ECO:0000313" key="3">
    <source>
        <dbReference type="EMBL" id="MED6127259.1"/>
    </source>
</evidence>